<proteinExistence type="predicted"/>
<feature type="transmembrane region" description="Helical" evidence="2">
    <location>
        <begin position="92"/>
        <end position="113"/>
    </location>
</feature>
<keyword evidence="2" id="KW-1133">Transmembrane helix</keyword>
<evidence type="ECO:0000256" key="2">
    <source>
        <dbReference type="SAM" id="Phobius"/>
    </source>
</evidence>
<keyword evidence="4" id="KW-1185">Reference proteome</keyword>
<sequence length="239" mass="25903">MGSKIFKVTIASYPGQDPFAWSATTSRLEQHVARRIVIEQPTYPQPRHAETESVSPSTPPHASADTIATFPPSENPQTQAASSARVGRIAAGLYLVAAITAAAALLITWWQSIHMRTFIQATNLMTWAHPRPGSLASVLLATTMMCIAAAMVAMPGILAVNTWLGRRWVRWGAIGGIAVGCTAVTLNWVSWVGMPFLVAAGVMVWLPPVRRWMDSLHPVLEQGPCSVGPVKYGRVPQHY</sequence>
<feature type="transmembrane region" description="Helical" evidence="2">
    <location>
        <begin position="133"/>
        <end position="161"/>
    </location>
</feature>
<protein>
    <submittedName>
        <fullName evidence="3">Uncharacterized protein</fullName>
    </submittedName>
</protein>
<reference evidence="3" key="1">
    <citation type="submission" date="2010-08" db="EMBL/GenBank/DDBJ databases">
        <authorList>
            <person name="Weinstock G."/>
            <person name="Sodergren E."/>
            <person name="Clifton S."/>
            <person name="Fulton L."/>
            <person name="Fulton B."/>
            <person name="Courtney L."/>
            <person name="Fronick C."/>
            <person name="Harrison M."/>
            <person name="Strong C."/>
            <person name="Farmer C."/>
            <person name="Delahaunty K."/>
            <person name="Markovic C."/>
            <person name="Hall O."/>
            <person name="Minx P."/>
            <person name="Tomlinson C."/>
            <person name="Mitreva M."/>
            <person name="Hou S."/>
            <person name="Chen J."/>
            <person name="Wollam A."/>
            <person name="Pepin K.H."/>
            <person name="Johnson M."/>
            <person name="Bhonagiri V."/>
            <person name="Zhang X."/>
            <person name="Suruliraj S."/>
            <person name="Warren W."/>
            <person name="Chinwalla A."/>
            <person name="Mardis E.R."/>
            <person name="Wilson R.K."/>
        </authorList>
    </citation>
    <scope>NUCLEOTIDE SEQUENCE [LARGE SCALE GENOMIC DNA]</scope>
    <source>
        <strain evidence="3">HL044PA1</strain>
    </source>
</reference>
<feature type="region of interest" description="Disordered" evidence="1">
    <location>
        <begin position="40"/>
        <end position="81"/>
    </location>
</feature>
<evidence type="ECO:0000256" key="1">
    <source>
        <dbReference type="SAM" id="MobiDB-lite"/>
    </source>
</evidence>
<evidence type="ECO:0000313" key="3">
    <source>
        <dbReference type="EMBL" id="EFS92637.1"/>
    </source>
</evidence>
<gene>
    <name evidence="3" type="ORF">HMPREF9607_01168</name>
</gene>
<keyword evidence="2" id="KW-0812">Transmembrane</keyword>
<comment type="caution">
    <text evidence="3">The sequence shown here is derived from an EMBL/GenBank/DDBJ whole genome shotgun (WGS) entry which is preliminary data.</text>
</comment>
<dbReference type="Proteomes" id="UP000003179">
    <property type="component" value="Unassembled WGS sequence"/>
</dbReference>
<dbReference type="EMBL" id="ADZU01000019">
    <property type="protein sequence ID" value="EFS92637.1"/>
    <property type="molecule type" value="Genomic_DNA"/>
</dbReference>
<evidence type="ECO:0000313" key="4">
    <source>
        <dbReference type="Proteomes" id="UP000003179"/>
    </source>
</evidence>
<keyword evidence="2" id="KW-0472">Membrane</keyword>
<organism evidence="3 4">
    <name type="scientific">Cutibacterium modestum HL044PA1</name>
    <dbReference type="NCBI Taxonomy" id="765109"/>
    <lineage>
        <taxon>Bacteria</taxon>
        <taxon>Bacillati</taxon>
        <taxon>Actinomycetota</taxon>
        <taxon>Actinomycetes</taxon>
        <taxon>Propionibacteriales</taxon>
        <taxon>Propionibacteriaceae</taxon>
        <taxon>Cutibacterium</taxon>
        <taxon>Cutibacterium modestum</taxon>
    </lineage>
</organism>
<accession>A0ABN0C5W0</accession>
<feature type="transmembrane region" description="Helical" evidence="2">
    <location>
        <begin position="168"/>
        <end position="186"/>
    </location>
</feature>
<name>A0ABN0C5W0_9ACTN</name>